<organism evidence="1">
    <name type="scientific">uncultured Gemmatimonadota bacterium</name>
    <dbReference type="NCBI Taxonomy" id="203437"/>
    <lineage>
        <taxon>Bacteria</taxon>
        <taxon>Pseudomonadati</taxon>
        <taxon>Gemmatimonadota</taxon>
        <taxon>environmental samples</taxon>
    </lineage>
</organism>
<protein>
    <recommendedName>
        <fullName evidence="2">Zinc-finger domain-containing protein</fullName>
    </recommendedName>
</protein>
<dbReference type="AlphaFoldDB" id="A0A6J4KXQ5"/>
<sequence length="154" mass="15933">MTCAQALDYMLEADAPELHADAPGALAGHLRGCAPCRSVAQRILEAQAELASGLAALTAAGVREEVRVRPIGSAPSAVRRWALRAALPLAGAASMLLVLRPAASPPESARVAAAAIQRDMMHEEPLVEPGPGQGVAVMATRDPGVTVVWLYPSN</sequence>
<evidence type="ECO:0008006" key="2">
    <source>
        <dbReference type="Google" id="ProtNLM"/>
    </source>
</evidence>
<dbReference type="EMBL" id="CADCTV010000319">
    <property type="protein sequence ID" value="CAA9316946.1"/>
    <property type="molecule type" value="Genomic_DNA"/>
</dbReference>
<reference evidence="1" key="1">
    <citation type="submission" date="2020-02" db="EMBL/GenBank/DDBJ databases">
        <authorList>
            <person name="Meier V. D."/>
        </authorList>
    </citation>
    <scope>NUCLEOTIDE SEQUENCE</scope>
    <source>
        <strain evidence="1">AVDCRST_MAG89</strain>
    </source>
</reference>
<gene>
    <name evidence="1" type="ORF">AVDCRST_MAG89-1451</name>
</gene>
<name>A0A6J4KXQ5_9BACT</name>
<proteinExistence type="predicted"/>
<evidence type="ECO:0000313" key="1">
    <source>
        <dbReference type="EMBL" id="CAA9316946.1"/>
    </source>
</evidence>
<accession>A0A6J4KXQ5</accession>